<feature type="transmembrane region" description="Helical" evidence="6">
    <location>
        <begin position="104"/>
        <end position="125"/>
    </location>
</feature>
<dbReference type="GO" id="GO:0016020">
    <property type="term" value="C:membrane"/>
    <property type="evidence" value="ECO:0007669"/>
    <property type="project" value="UniProtKB-SubCell"/>
</dbReference>
<dbReference type="PANTHER" id="PTHR33048:SF55">
    <property type="entry name" value="INTEGRAL MEMBRANE PROTEIN"/>
    <property type="match status" value="1"/>
</dbReference>
<dbReference type="EMBL" id="PDLN01000018">
    <property type="protein sequence ID" value="RDW61502.1"/>
    <property type="molecule type" value="Genomic_DNA"/>
</dbReference>
<sequence>MVDTKQPQALAIIGASLGVSTTFFILRIWARFMDLKNGGVWDSYVKWSKYNAEFEAILYTAAKVGSDCWSYRWGYTSSDRCGIEKRTIIFSLRKYARRTGKRPVTAHLCHVLAAAQSYVVIRYTLYTWQGYHVYDVPKMSTDLLITGQKYNLANQMLYNPILSFVKGSVIIFLLRLVGTKKSVRISLWAVFVFNFALSIVVGITDLCQCTPYNYVFDYPRMDAEAQKAAGADSLGQVDGVTIKGGHCINQLDFFLAVAALTVVTDLLVVAIPTWIIWDLKMARRKKIVSSIILGVGLIVSGVSVARLVVYSWRFSPKNHDRSYGVGYTISSVEVNMAVATGCVPAFSALLRRYAPGLLGASIGYNSRPTPSGYVQHNGEGPNNQYALGTMNKSVSENKWEGERSKVQAWASDESILAGPEQIRKDVNVDVVYGEAVSVDERQVHGKQSF</sequence>
<dbReference type="PANTHER" id="PTHR33048">
    <property type="entry name" value="PTH11-LIKE INTEGRAL MEMBRANE PROTEIN (AFU_ORTHOLOGUE AFUA_5G11245)"/>
    <property type="match status" value="1"/>
</dbReference>
<comment type="similarity">
    <text evidence="5">Belongs to the SAT4 family.</text>
</comment>
<keyword evidence="9" id="KW-1185">Reference proteome</keyword>
<feature type="transmembrane region" description="Helical" evidence="6">
    <location>
        <begin position="253"/>
        <end position="275"/>
    </location>
</feature>
<accession>A0A3D8QI36</accession>
<dbReference type="AlphaFoldDB" id="A0A3D8QI36"/>
<dbReference type="OrthoDB" id="5329176at2759"/>
<feature type="transmembrane region" description="Helical" evidence="6">
    <location>
        <begin position="157"/>
        <end position="178"/>
    </location>
</feature>
<evidence type="ECO:0000259" key="7">
    <source>
        <dbReference type="Pfam" id="PF20684"/>
    </source>
</evidence>
<dbReference type="InterPro" id="IPR049326">
    <property type="entry name" value="Rhodopsin_dom_fungi"/>
</dbReference>
<evidence type="ECO:0000256" key="5">
    <source>
        <dbReference type="ARBA" id="ARBA00038359"/>
    </source>
</evidence>
<evidence type="ECO:0000256" key="6">
    <source>
        <dbReference type="SAM" id="Phobius"/>
    </source>
</evidence>
<feature type="transmembrane region" description="Helical" evidence="6">
    <location>
        <begin position="185"/>
        <end position="204"/>
    </location>
</feature>
<comment type="caution">
    <text evidence="8">The sequence shown here is derived from an EMBL/GenBank/DDBJ whole genome shotgun (WGS) entry which is preliminary data.</text>
</comment>
<proteinExistence type="inferred from homology"/>
<reference evidence="8 9" key="1">
    <citation type="journal article" date="2018" name="IMA Fungus">
        <title>IMA Genome-F 9: Draft genome sequence of Annulohypoxylon stygium, Aspergillus mulundensis, Berkeleyomyces basicola (syn. Thielaviopsis basicola), Ceratocystis smalleyi, two Cercospora beticola strains, Coleophoma cylindrospora, Fusarium fracticaudum, Phialophora cf. hyalina, and Morchella septimelata.</title>
        <authorList>
            <person name="Wingfield B.D."/>
            <person name="Bills G.F."/>
            <person name="Dong Y."/>
            <person name="Huang W."/>
            <person name="Nel W.J."/>
            <person name="Swalarsk-Parry B.S."/>
            <person name="Vaghefi N."/>
            <person name="Wilken P.M."/>
            <person name="An Z."/>
            <person name="de Beer Z.W."/>
            <person name="De Vos L."/>
            <person name="Chen L."/>
            <person name="Duong T.A."/>
            <person name="Gao Y."/>
            <person name="Hammerbacher A."/>
            <person name="Kikkert J.R."/>
            <person name="Li Y."/>
            <person name="Li H."/>
            <person name="Li K."/>
            <person name="Li Q."/>
            <person name="Liu X."/>
            <person name="Ma X."/>
            <person name="Naidoo K."/>
            <person name="Pethybridge S.J."/>
            <person name="Sun J."/>
            <person name="Steenkamp E.T."/>
            <person name="van der Nest M.A."/>
            <person name="van Wyk S."/>
            <person name="Wingfield M.J."/>
            <person name="Xiong C."/>
            <person name="Yue Q."/>
            <person name="Zhang X."/>
        </authorList>
    </citation>
    <scope>NUCLEOTIDE SEQUENCE [LARGE SCALE GENOMIC DNA]</scope>
    <source>
        <strain evidence="8 9">BP5796</strain>
    </source>
</reference>
<protein>
    <recommendedName>
        <fullName evidence="7">Rhodopsin domain-containing protein</fullName>
    </recommendedName>
</protein>
<evidence type="ECO:0000313" key="8">
    <source>
        <dbReference type="EMBL" id="RDW61502.1"/>
    </source>
</evidence>
<evidence type="ECO:0000256" key="1">
    <source>
        <dbReference type="ARBA" id="ARBA00004141"/>
    </source>
</evidence>
<keyword evidence="4 6" id="KW-0472">Membrane</keyword>
<dbReference type="Proteomes" id="UP000256328">
    <property type="component" value="Unassembled WGS sequence"/>
</dbReference>
<gene>
    <name evidence="8" type="ORF">BP5796_11394</name>
</gene>
<feature type="transmembrane region" description="Helical" evidence="6">
    <location>
        <begin position="329"/>
        <end position="350"/>
    </location>
</feature>
<dbReference type="InterPro" id="IPR052337">
    <property type="entry name" value="SAT4-like"/>
</dbReference>
<evidence type="ECO:0000256" key="4">
    <source>
        <dbReference type="ARBA" id="ARBA00023136"/>
    </source>
</evidence>
<keyword evidence="3 6" id="KW-1133">Transmembrane helix</keyword>
<evidence type="ECO:0000256" key="2">
    <source>
        <dbReference type="ARBA" id="ARBA00022692"/>
    </source>
</evidence>
<feature type="transmembrane region" description="Helical" evidence="6">
    <location>
        <begin position="6"/>
        <end position="26"/>
    </location>
</feature>
<feature type="domain" description="Rhodopsin" evidence="7">
    <location>
        <begin position="114"/>
        <end position="352"/>
    </location>
</feature>
<comment type="subcellular location">
    <subcellularLocation>
        <location evidence="1">Membrane</location>
        <topology evidence="1">Multi-pass membrane protein</topology>
    </subcellularLocation>
</comment>
<organism evidence="8 9">
    <name type="scientific">Coleophoma crateriformis</name>
    <dbReference type="NCBI Taxonomy" id="565419"/>
    <lineage>
        <taxon>Eukaryota</taxon>
        <taxon>Fungi</taxon>
        <taxon>Dikarya</taxon>
        <taxon>Ascomycota</taxon>
        <taxon>Pezizomycotina</taxon>
        <taxon>Leotiomycetes</taxon>
        <taxon>Helotiales</taxon>
        <taxon>Dermateaceae</taxon>
        <taxon>Coleophoma</taxon>
    </lineage>
</organism>
<keyword evidence="2 6" id="KW-0812">Transmembrane</keyword>
<evidence type="ECO:0000256" key="3">
    <source>
        <dbReference type="ARBA" id="ARBA00022989"/>
    </source>
</evidence>
<feature type="transmembrane region" description="Helical" evidence="6">
    <location>
        <begin position="287"/>
        <end position="309"/>
    </location>
</feature>
<dbReference type="Pfam" id="PF20684">
    <property type="entry name" value="Fung_rhodopsin"/>
    <property type="match status" value="1"/>
</dbReference>
<name>A0A3D8QI36_9HELO</name>
<evidence type="ECO:0000313" key="9">
    <source>
        <dbReference type="Proteomes" id="UP000256328"/>
    </source>
</evidence>